<dbReference type="CDD" id="cd16331">
    <property type="entry name" value="YjgA-like"/>
    <property type="match status" value="1"/>
</dbReference>
<evidence type="ECO:0000313" key="8">
    <source>
        <dbReference type="Proteomes" id="UP000007883"/>
    </source>
</evidence>
<dbReference type="GO" id="GO:0005829">
    <property type="term" value="C:cytosol"/>
    <property type="evidence" value="ECO:0007669"/>
    <property type="project" value="TreeGrafter"/>
</dbReference>
<name>I0HPC5_RUBGI</name>
<gene>
    <name evidence="5" type="primary">darP</name>
    <name evidence="7" type="ordered locus">RGE_15210</name>
</gene>
<dbReference type="HAMAP" id="MF_00765">
    <property type="entry name" value="DarP"/>
    <property type="match status" value="1"/>
</dbReference>
<dbReference type="Gene3D" id="1.10.60.30">
    <property type="entry name" value="PSPTO4464-like domains"/>
    <property type="match status" value="2"/>
</dbReference>
<keyword evidence="4 5" id="KW-0694">RNA-binding</keyword>
<dbReference type="HOGENOM" id="CLU_106757_3_0_4"/>
<keyword evidence="1 5" id="KW-0963">Cytoplasm</keyword>
<dbReference type="eggNOG" id="COG3028">
    <property type="taxonomic scope" value="Bacteria"/>
</dbReference>
<dbReference type="PATRIC" id="fig|983917.3.peg.1486"/>
<reference evidence="7 8" key="1">
    <citation type="journal article" date="2012" name="J. Bacteriol.">
        <title>Complete genome sequence of phototrophic betaproteobacterium Rubrivivax gelatinosus IL144.</title>
        <authorList>
            <person name="Nagashima S."/>
            <person name="Kamimura A."/>
            <person name="Shimizu T."/>
            <person name="Nakamura-isaki S."/>
            <person name="Aono E."/>
            <person name="Sakamoto K."/>
            <person name="Ichikawa N."/>
            <person name="Nakazawa H."/>
            <person name="Sekine M."/>
            <person name="Yamazaki S."/>
            <person name="Fujita N."/>
            <person name="Shimada K."/>
            <person name="Hanada S."/>
            <person name="Nagashima K.V.P."/>
        </authorList>
    </citation>
    <scope>NUCLEOTIDE SEQUENCE [LARGE SCALE GENOMIC DNA]</scope>
    <source>
        <strain evidence="8">NBRC 100245 / IL144</strain>
    </source>
</reference>
<dbReference type="Pfam" id="PF04751">
    <property type="entry name" value="DarP"/>
    <property type="match status" value="1"/>
</dbReference>
<dbReference type="STRING" id="983917.RGE_15210"/>
<dbReference type="PIRSF" id="PIRSF016183">
    <property type="entry name" value="UCP016183"/>
    <property type="match status" value="1"/>
</dbReference>
<keyword evidence="8" id="KW-1185">Reference proteome</keyword>
<comment type="similarity">
    <text evidence="5">Belongs to the DarP family.</text>
</comment>
<dbReference type="EMBL" id="AP012320">
    <property type="protein sequence ID" value="BAL94862.1"/>
    <property type="molecule type" value="Genomic_DNA"/>
</dbReference>
<dbReference type="InterPro" id="IPR023153">
    <property type="entry name" value="DarP_sf"/>
</dbReference>
<proteinExistence type="inferred from homology"/>
<comment type="function">
    <text evidence="5">Member of a network of 50S ribosomal subunit biogenesis factors which assembles along the 30S-50S interface, preventing incorrect 23S rRNA structures from forming. Promotes peptidyl transferase center (PTC) maturation.</text>
</comment>
<evidence type="ECO:0000256" key="2">
    <source>
        <dbReference type="ARBA" id="ARBA00022517"/>
    </source>
</evidence>
<comment type="subcellular location">
    <subcellularLocation>
        <location evidence="5">Cytoplasm</location>
    </subcellularLocation>
    <text evidence="5">Associates with late stage pre-50S ribosomal subunits.</text>
</comment>
<feature type="region of interest" description="Disordered" evidence="6">
    <location>
        <begin position="1"/>
        <end position="37"/>
    </location>
</feature>
<dbReference type="InterPro" id="IPR006839">
    <property type="entry name" value="DarP"/>
</dbReference>
<evidence type="ECO:0000313" key="7">
    <source>
        <dbReference type="EMBL" id="BAL94862.1"/>
    </source>
</evidence>
<dbReference type="GO" id="GO:1902626">
    <property type="term" value="P:assembly of large subunit precursor of preribosome"/>
    <property type="evidence" value="ECO:0007669"/>
    <property type="project" value="UniProtKB-UniRule"/>
</dbReference>
<keyword evidence="3 5" id="KW-0699">rRNA-binding</keyword>
<dbReference type="NCBIfam" id="NF003593">
    <property type="entry name" value="PRK05255.1-1"/>
    <property type="match status" value="1"/>
</dbReference>
<dbReference type="PANTHER" id="PTHR38101">
    <property type="entry name" value="UPF0307 PROTEIN YJGA"/>
    <property type="match status" value="1"/>
</dbReference>
<evidence type="ECO:0000256" key="6">
    <source>
        <dbReference type="SAM" id="MobiDB-lite"/>
    </source>
</evidence>
<dbReference type="KEGG" id="rge:RGE_15210"/>
<evidence type="ECO:0000256" key="1">
    <source>
        <dbReference type="ARBA" id="ARBA00022490"/>
    </source>
</evidence>
<dbReference type="GO" id="GO:0043022">
    <property type="term" value="F:ribosome binding"/>
    <property type="evidence" value="ECO:0007669"/>
    <property type="project" value="UniProtKB-UniRule"/>
</dbReference>
<dbReference type="AlphaFoldDB" id="I0HPC5"/>
<dbReference type="SUPFAM" id="SSF158710">
    <property type="entry name" value="PSPTO4464-like"/>
    <property type="match status" value="1"/>
</dbReference>
<evidence type="ECO:0000256" key="4">
    <source>
        <dbReference type="ARBA" id="ARBA00022884"/>
    </source>
</evidence>
<dbReference type="Proteomes" id="UP000007883">
    <property type="component" value="Chromosome"/>
</dbReference>
<evidence type="ECO:0000256" key="3">
    <source>
        <dbReference type="ARBA" id="ARBA00022730"/>
    </source>
</evidence>
<dbReference type="GO" id="GO:0019843">
    <property type="term" value="F:rRNA binding"/>
    <property type="evidence" value="ECO:0007669"/>
    <property type="project" value="UniProtKB-UniRule"/>
</dbReference>
<sequence>MTRRAAPHRGLELPYGGGNDADDDDRPSKTQLKQKSHDLQALGVELAALSDERLAATEMPEALRDAIEEYRRTRSHEGRRRQMQYVGKLMRSADEAVLREAVAAAALGSARETLKLHEVERWRSELIADDSAVERWVQAHPETDVQRLRSLVRAARRDAAASVEQRQTKNFRELFQFLKPFIGDAV</sequence>
<protein>
    <recommendedName>
        <fullName evidence="5">Dual-action ribosomal maturation protein DarP</fullName>
    </recommendedName>
    <alternativeName>
        <fullName evidence="5">Large ribosomal subunit assembly factor DarP</fullName>
    </alternativeName>
</protein>
<dbReference type="PANTHER" id="PTHR38101:SF1">
    <property type="entry name" value="UPF0307 PROTEIN YJGA"/>
    <property type="match status" value="1"/>
</dbReference>
<accession>I0HPC5</accession>
<organism evidence="7 8">
    <name type="scientific">Rubrivivax gelatinosus (strain NBRC 100245 / IL144)</name>
    <dbReference type="NCBI Taxonomy" id="983917"/>
    <lineage>
        <taxon>Bacteria</taxon>
        <taxon>Pseudomonadati</taxon>
        <taxon>Pseudomonadota</taxon>
        <taxon>Betaproteobacteria</taxon>
        <taxon>Burkholderiales</taxon>
        <taxon>Sphaerotilaceae</taxon>
        <taxon>Rubrivivax</taxon>
    </lineage>
</organism>
<evidence type="ECO:0000256" key="5">
    <source>
        <dbReference type="HAMAP-Rule" id="MF_00765"/>
    </source>
</evidence>
<keyword evidence="2 5" id="KW-0690">Ribosome biogenesis</keyword>
<dbReference type="RefSeq" id="WP_014427731.1">
    <property type="nucleotide sequence ID" value="NC_017075.1"/>
</dbReference>